<comment type="subcellular location">
    <subcellularLocation>
        <location evidence="2">Membrane</location>
        <topology evidence="2">Multi-pass membrane protein</topology>
    </subcellularLocation>
</comment>
<dbReference type="InterPro" id="IPR003661">
    <property type="entry name" value="HisK_dim/P_dom"/>
</dbReference>
<dbReference type="SUPFAM" id="SSF55781">
    <property type="entry name" value="GAF domain-like"/>
    <property type="match status" value="1"/>
</dbReference>
<dbReference type="InterPro" id="IPR014729">
    <property type="entry name" value="Rossmann-like_a/b/a_fold"/>
</dbReference>
<keyword evidence="11" id="KW-0902">Two-component regulatory system</keyword>
<evidence type="ECO:0000256" key="5">
    <source>
        <dbReference type="ARBA" id="ARBA00022679"/>
    </source>
</evidence>
<dbReference type="Gene3D" id="3.30.565.10">
    <property type="entry name" value="Histidine kinase-like ATPase, C-terminal domain"/>
    <property type="match status" value="1"/>
</dbReference>
<dbReference type="InterPro" id="IPR038318">
    <property type="entry name" value="KdpD_sf"/>
</dbReference>
<dbReference type="Gene3D" id="1.20.120.620">
    <property type="entry name" value="Backbone structure of the membrane domain of e. Coli histidine kinase receptor kdpd"/>
    <property type="match status" value="1"/>
</dbReference>
<evidence type="ECO:0000256" key="10">
    <source>
        <dbReference type="ARBA" id="ARBA00022989"/>
    </source>
</evidence>
<dbReference type="InterPro" id="IPR052023">
    <property type="entry name" value="Histidine_kinase_KdpD"/>
</dbReference>
<dbReference type="GO" id="GO:0005886">
    <property type="term" value="C:plasma membrane"/>
    <property type="evidence" value="ECO:0007669"/>
    <property type="project" value="TreeGrafter"/>
</dbReference>
<dbReference type="SUPFAM" id="SSF55874">
    <property type="entry name" value="ATPase domain of HSP90 chaperone/DNA topoisomerase II/histidine kinase"/>
    <property type="match status" value="1"/>
</dbReference>
<dbReference type="InterPro" id="IPR003852">
    <property type="entry name" value="Sig_transdc_His_kinase_KdpD_N"/>
</dbReference>
<keyword evidence="6 13" id="KW-0812">Transmembrane</keyword>
<evidence type="ECO:0000256" key="9">
    <source>
        <dbReference type="ARBA" id="ARBA00022840"/>
    </source>
</evidence>
<evidence type="ECO:0000256" key="11">
    <source>
        <dbReference type="ARBA" id="ARBA00023012"/>
    </source>
</evidence>
<evidence type="ECO:0000256" key="3">
    <source>
        <dbReference type="ARBA" id="ARBA00012438"/>
    </source>
</evidence>
<accession>A0AA41YYD3</accession>
<dbReference type="Pfam" id="PF02518">
    <property type="entry name" value="HATPase_c"/>
    <property type="match status" value="1"/>
</dbReference>
<evidence type="ECO:0000256" key="1">
    <source>
        <dbReference type="ARBA" id="ARBA00000085"/>
    </source>
</evidence>
<dbReference type="InterPro" id="IPR036890">
    <property type="entry name" value="HATPase_C_sf"/>
</dbReference>
<dbReference type="SUPFAM" id="SSF47384">
    <property type="entry name" value="Homodimeric domain of signal transducing histidine kinase"/>
    <property type="match status" value="1"/>
</dbReference>
<feature type="transmembrane region" description="Helical" evidence="13">
    <location>
        <begin position="396"/>
        <end position="416"/>
    </location>
</feature>
<dbReference type="PRINTS" id="PR00344">
    <property type="entry name" value="BCTRLSENSOR"/>
</dbReference>
<dbReference type="SMART" id="SM00387">
    <property type="entry name" value="HATPase_c"/>
    <property type="match status" value="1"/>
</dbReference>
<dbReference type="GO" id="GO:0005737">
    <property type="term" value="C:cytoplasm"/>
    <property type="evidence" value="ECO:0007669"/>
    <property type="project" value="UniProtKB-ARBA"/>
</dbReference>
<dbReference type="Gene3D" id="3.40.50.300">
    <property type="entry name" value="P-loop containing nucleotide triphosphate hydrolases"/>
    <property type="match status" value="1"/>
</dbReference>
<dbReference type="PROSITE" id="PS50109">
    <property type="entry name" value="HIS_KIN"/>
    <property type="match status" value="1"/>
</dbReference>
<reference evidence="15" key="1">
    <citation type="submission" date="2022-05" db="EMBL/GenBank/DDBJ databases">
        <authorList>
            <person name="Pankratov T."/>
        </authorList>
    </citation>
    <scope>NUCLEOTIDE SEQUENCE</scope>
    <source>
        <strain evidence="15">BP6-180914</strain>
    </source>
</reference>
<dbReference type="PANTHER" id="PTHR45569:SF1">
    <property type="entry name" value="SENSOR PROTEIN KDPD"/>
    <property type="match status" value="1"/>
</dbReference>
<organism evidence="15 16">
    <name type="scientific">Lichenifustis flavocetrariae</name>
    <dbReference type="NCBI Taxonomy" id="2949735"/>
    <lineage>
        <taxon>Bacteria</taxon>
        <taxon>Pseudomonadati</taxon>
        <taxon>Pseudomonadota</taxon>
        <taxon>Alphaproteobacteria</taxon>
        <taxon>Hyphomicrobiales</taxon>
        <taxon>Lichenihabitantaceae</taxon>
        <taxon>Lichenifustis</taxon>
    </lineage>
</organism>
<evidence type="ECO:0000256" key="6">
    <source>
        <dbReference type="ARBA" id="ARBA00022692"/>
    </source>
</evidence>
<dbReference type="InterPro" id="IPR025201">
    <property type="entry name" value="KdpD_TM"/>
</dbReference>
<keyword evidence="4" id="KW-0597">Phosphoprotein</keyword>
<dbReference type="CDD" id="cd00082">
    <property type="entry name" value="HisKA"/>
    <property type="match status" value="1"/>
</dbReference>
<dbReference type="PANTHER" id="PTHR45569">
    <property type="entry name" value="SENSOR PROTEIN KDPD"/>
    <property type="match status" value="1"/>
</dbReference>
<evidence type="ECO:0000256" key="2">
    <source>
        <dbReference type="ARBA" id="ARBA00004141"/>
    </source>
</evidence>
<dbReference type="Gene3D" id="1.10.287.130">
    <property type="match status" value="1"/>
</dbReference>
<evidence type="ECO:0000259" key="14">
    <source>
        <dbReference type="PROSITE" id="PS50109"/>
    </source>
</evidence>
<gene>
    <name evidence="15" type="ORF">M8523_22780</name>
</gene>
<evidence type="ECO:0000256" key="7">
    <source>
        <dbReference type="ARBA" id="ARBA00022741"/>
    </source>
</evidence>
<dbReference type="GO" id="GO:0005524">
    <property type="term" value="F:ATP binding"/>
    <property type="evidence" value="ECO:0007669"/>
    <property type="project" value="UniProtKB-KW"/>
</dbReference>
<evidence type="ECO:0000256" key="8">
    <source>
        <dbReference type="ARBA" id="ARBA00022777"/>
    </source>
</evidence>
<feature type="domain" description="Histidine kinase" evidence="14">
    <location>
        <begin position="674"/>
        <end position="892"/>
    </location>
</feature>
<keyword evidence="12 13" id="KW-0472">Membrane</keyword>
<dbReference type="InterPro" id="IPR036097">
    <property type="entry name" value="HisK_dim/P_sf"/>
</dbReference>
<keyword evidence="8 15" id="KW-0418">Kinase</keyword>
<dbReference type="Gene3D" id="3.30.450.40">
    <property type="match status" value="1"/>
</dbReference>
<dbReference type="Pfam" id="PF13493">
    <property type="entry name" value="DUF4118"/>
    <property type="match status" value="1"/>
</dbReference>
<protein>
    <recommendedName>
        <fullName evidence="3">histidine kinase</fullName>
        <ecNumber evidence="3">2.7.13.3</ecNumber>
    </recommendedName>
</protein>
<dbReference type="InterPro" id="IPR003594">
    <property type="entry name" value="HATPase_dom"/>
</dbReference>
<dbReference type="Proteomes" id="UP001165667">
    <property type="component" value="Unassembled WGS sequence"/>
</dbReference>
<keyword evidence="7" id="KW-0547">Nucleotide-binding</keyword>
<evidence type="ECO:0000313" key="15">
    <source>
        <dbReference type="EMBL" id="MCW6510844.1"/>
    </source>
</evidence>
<dbReference type="SMART" id="SM00388">
    <property type="entry name" value="HisKA"/>
    <property type="match status" value="1"/>
</dbReference>
<dbReference type="Gene3D" id="3.40.50.620">
    <property type="entry name" value="HUPs"/>
    <property type="match status" value="1"/>
</dbReference>
<feature type="transmembrane region" description="Helical" evidence="13">
    <location>
        <begin position="476"/>
        <end position="496"/>
    </location>
</feature>
<dbReference type="InterPro" id="IPR004358">
    <property type="entry name" value="Sig_transdc_His_kin-like_C"/>
</dbReference>
<name>A0AA41YYD3_9HYPH</name>
<keyword evidence="16" id="KW-1185">Reference proteome</keyword>
<dbReference type="GO" id="GO:0000155">
    <property type="term" value="F:phosphorelay sensor kinase activity"/>
    <property type="evidence" value="ECO:0007669"/>
    <property type="project" value="InterPro"/>
</dbReference>
<dbReference type="InterPro" id="IPR029016">
    <property type="entry name" value="GAF-like_dom_sf"/>
</dbReference>
<sequence length="908" mass="97410">MSSPPPLRPDPDALLAAMGREDRGKLKIFLGAAPGVGKTYAMLSGARRLSLAHLDVVVGVVETHGRVETEALLDGLVILPRREVIYRGTTISEFDLDAALARHPALLIVDELAHSNAPDSRHPKRHQDVEELLNAGIDVWTAVNIQHLEGLSDVVSRITGVVVRETVPDVVLDQADEVVVVDITPAELITRLSEGRIYLPENAARAAGAFFKPGNLTALREIALRRTADRVDDQMVDHLRRNAVEGAWPTAERLMVCVGGDSSSEAVVRACGRLASGLNAPWVAVTLERTGAEIVAPATLQRIDETMRLAERLGADTARLAGRDLPDEILRYARRENITQIVIGRSSAGFWARLKGHSLSGTLLRRASDVAIHVIIGPEASARRRPAWGWPDRTTFAIGFSAAFGSVAAATLLAELGSRWLQRPSLSMIFLAAVLGCAVTVGQWPAIVAAILSFFAYNFFFIPPVYTFTIAEPHEVLALGIFLLVAVIAGGLTGRVRDQSQAARTRVTTIQALYDVSRKLSGAISLDDVLWIIARQAAQAIGGQVVILLGEGGKTAADLMIRAAFPPEDELGAAEWAAARWAFDHIESAGWRTGTLPNALFRFQPIRTSAGIVGVIGYMPAARGQALSAETERVLGALLDQGTLAIERASLVAESRRNETLAERERLQTTLLSSLSHDLRTPLASILGSVTSLRGYGGQMSEADRDDLMAAIEEEARRLARFVSNLLDMTRVESGVLDLKRDWVDVTDVVRAAVARAEKAFPGRTTRVMVEEGLPLVRGDPLLLQQALFNLLDNADKYSQSGSATTVRATMGIGDVTITVEDEGCGIPAADLVRVFEKFARVTDGDRRPPGTGLGLAVAQGVVDAMGGSIRAESPATAGKGTRIVIHLPVGPPQPLGVEEKELSDVGV</sequence>
<dbReference type="AlphaFoldDB" id="A0AA41YYD3"/>
<dbReference type="EMBL" id="JAMOIM010000018">
    <property type="protein sequence ID" value="MCW6510844.1"/>
    <property type="molecule type" value="Genomic_DNA"/>
</dbReference>
<dbReference type="FunFam" id="3.40.50.300:FF:000483">
    <property type="entry name" value="Sensor histidine kinase KdpD"/>
    <property type="match status" value="1"/>
</dbReference>
<dbReference type="Pfam" id="PF00512">
    <property type="entry name" value="HisKA"/>
    <property type="match status" value="1"/>
</dbReference>
<dbReference type="CDD" id="cd00075">
    <property type="entry name" value="HATPase"/>
    <property type="match status" value="1"/>
</dbReference>
<dbReference type="InterPro" id="IPR005467">
    <property type="entry name" value="His_kinase_dom"/>
</dbReference>
<keyword evidence="10 13" id="KW-1133">Transmembrane helix</keyword>
<dbReference type="RefSeq" id="WP_282587216.1">
    <property type="nucleotide sequence ID" value="NZ_JAMOIM010000018.1"/>
</dbReference>
<dbReference type="EC" id="2.7.13.3" evidence="3"/>
<comment type="catalytic activity">
    <reaction evidence="1">
        <text>ATP + protein L-histidine = ADP + protein N-phospho-L-histidine.</text>
        <dbReference type="EC" id="2.7.13.3"/>
    </reaction>
</comment>
<evidence type="ECO:0000256" key="12">
    <source>
        <dbReference type="ARBA" id="ARBA00023136"/>
    </source>
</evidence>
<keyword evidence="5" id="KW-0808">Transferase</keyword>
<evidence type="ECO:0000256" key="4">
    <source>
        <dbReference type="ARBA" id="ARBA00022553"/>
    </source>
</evidence>
<evidence type="ECO:0000256" key="13">
    <source>
        <dbReference type="SAM" id="Phobius"/>
    </source>
</evidence>
<keyword evidence="9" id="KW-0067">ATP-binding</keyword>
<dbReference type="InterPro" id="IPR027417">
    <property type="entry name" value="P-loop_NTPase"/>
</dbReference>
<comment type="caution">
    <text evidence="15">The sequence shown here is derived from an EMBL/GenBank/DDBJ whole genome shotgun (WGS) entry which is preliminary data.</text>
</comment>
<dbReference type="Pfam" id="PF02702">
    <property type="entry name" value="KdpD"/>
    <property type="match status" value="1"/>
</dbReference>
<dbReference type="SUPFAM" id="SSF52402">
    <property type="entry name" value="Adenine nucleotide alpha hydrolases-like"/>
    <property type="match status" value="1"/>
</dbReference>
<proteinExistence type="predicted"/>
<evidence type="ECO:0000313" key="16">
    <source>
        <dbReference type="Proteomes" id="UP001165667"/>
    </source>
</evidence>
<feature type="transmembrane region" description="Helical" evidence="13">
    <location>
        <begin position="428"/>
        <end position="456"/>
    </location>
</feature>